<dbReference type="PANTHER" id="PTHR43179:SF12">
    <property type="entry name" value="GALACTOFURANOSYLTRANSFERASE GLFT2"/>
    <property type="match status" value="1"/>
</dbReference>
<dbReference type="Proteomes" id="UP000006381">
    <property type="component" value="Chromosome"/>
</dbReference>
<organism evidence="7">
    <name type="scientific">Lactobacillus acidophilus (strain ATCC 700396 / NCK56 / N2 / NCFM)</name>
    <dbReference type="NCBI Taxonomy" id="272621"/>
    <lineage>
        <taxon>Bacteria</taxon>
        <taxon>Bacillati</taxon>
        <taxon>Bacillota</taxon>
        <taxon>Bacilli</taxon>
        <taxon>Lactobacillales</taxon>
        <taxon>Lactobacillaceae</taxon>
        <taxon>Lactobacillus</taxon>
    </lineage>
</organism>
<dbReference type="OrthoDB" id="7665907at2"/>
<dbReference type="PATRIC" id="fig|272621.13.peg.1652"/>
<dbReference type="SUPFAM" id="SSF53448">
    <property type="entry name" value="Nucleotide-diphospho-sugar transferases"/>
    <property type="match status" value="1"/>
</dbReference>
<comment type="similarity">
    <text evidence="2">Belongs to the glycosyltransferase 2 family.</text>
</comment>
<dbReference type="EMBL" id="CP000033">
    <property type="protein sequence ID" value="AAV43543.1"/>
    <property type="molecule type" value="Genomic_DNA"/>
</dbReference>
<keyword evidence="3" id="KW-0328">Glycosyltransferase</keyword>
<evidence type="ECO:0000256" key="1">
    <source>
        <dbReference type="ARBA" id="ARBA00004776"/>
    </source>
</evidence>
<gene>
    <name evidence="6" type="ordered locus">LBA1731</name>
</gene>
<dbReference type="GO" id="GO:0016757">
    <property type="term" value="F:glycosyltransferase activity"/>
    <property type="evidence" value="ECO:0007669"/>
    <property type="project" value="UniProtKB-KW"/>
</dbReference>
<keyword evidence="4 6" id="KW-0808">Transferase</keyword>
<dbReference type="Pfam" id="PF00535">
    <property type="entry name" value="Glycos_transf_2"/>
    <property type="match status" value="1"/>
</dbReference>
<dbReference type="GeneID" id="93289203"/>
<dbReference type="PANTHER" id="PTHR43179">
    <property type="entry name" value="RHAMNOSYLTRANSFERASE WBBL"/>
    <property type="match status" value="1"/>
</dbReference>
<protein>
    <submittedName>
        <fullName evidence="6">Glycosyltransferase</fullName>
    </submittedName>
</protein>
<evidence type="ECO:0000256" key="4">
    <source>
        <dbReference type="ARBA" id="ARBA00022679"/>
    </source>
</evidence>
<name>Q5FID1_LACAC</name>
<keyword evidence="7" id="KW-1185">Reference proteome</keyword>
<evidence type="ECO:0000256" key="2">
    <source>
        <dbReference type="ARBA" id="ARBA00006739"/>
    </source>
</evidence>
<evidence type="ECO:0000256" key="3">
    <source>
        <dbReference type="ARBA" id="ARBA00022676"/>
    </source>
</evidence>
<dbReference type="RefSeq" id="WP_011254560.1">
    <property type="nucleotide sequence ID" value="NC_006814.3"/>
</dbReference>
<comment type="pathway">
    <text evidence="1">Cell wall biogenesis; cell wall polysaccharide biosynthesis.</text>
</comment>
<proteinExistence type="inferred from homology"/>
<dbReference type="InterPro" id="IPR029044">
    <property type="entry name" value="Nucleotide-diphossugar_trans"/>
</dbReference>
<evidence type="ECO:0000259" key="5">
    <source>
        <dbReference type="Pfam" id="PF00535"/>
    </source>
</evidence>
<dbReference type="HOGENOM" id="CLU_023845_2_1_9"/>
<dbReference type="Gene3D" id="3.90.550.10">
    <property type="entry name" value="Spore Coat Polysaccharide Biosynthesis Protein SpsA, Chain A"/>
    <property type="match status" value="1"/>
</dbReference>
<accession>Q5FID1</accession>
<dbReference type="STRING" id="272621.LBA1731"/>
<sequence>MNNIAAIVVTYNRKKLLKKCIKGLKEQTEKADIIIIDNMSTDGTLEMLQPLINSNEIIYHSTGKNIGGAGGFYEGIKLAYEMGYKYFWLMDDDCIPTSSALEKLMNVVNEKKNFGFLVSKALWKDGEVCKMNIPKIKLTKQVNDFSKKVIQIKMGTFVSFLTSREVVEKVGLPIKEFFIWGDDLEYSQRISQKFPSYLVTNSLVYHETKLNEGSNIALDSVDRLKRYKLAYRNEVVLFKEMGLQGQMYQYFRLVLHCGRILFKSKDHKKERLNIIFQGTRAGYNFHPVIKNIK</sequence>
<dbReference type="DNASU" id="3251274"/>
<dbReference type="BioCyc" id="LACI272621:G1G49-1699-MONOMER"/>
<reference evidence="6 7" key="1">
    <citation type="journal article" date="2005" name="Proc. Natl. Acad. Sci. U.S.A.">
        <title>Complete genome sequence of the probiotic lactic acid bacterium Lactobacillus acidophilus NCFM.</title>
        <authorList>
            <person name="Altermann E."/>
            <person name="Russell W.M."/>
            <person name="Azcarate-Peril M.A."/>
            <person name="Barrangou R."/>
            <person name="Buck B.L."/>
            <person name="McAuliffe O."/>
            <person name="Souther N."/>
            <person name="Dobson A."/>
            <person name="Duong T."/>
            <person name="Callanan M."/>
            <person name="Lick S."/>
            <person name="Hamrick A."/>
            <person name="Cano R."/>
            <person name="Klaenhammer T.R."/>
        </authorList>
    </citation>
    <scope>NUCLEOTIDE SEQUENCE [LARGE SCALE GENOMIC DNA]</scope>
    <source>
        <strain evidence="7">ATCC 700396 / NCK56 / N2 / NCFM</strain>
    </source>
</reference>
<dbReference type="CAZy" id="GT2">
    <property type="family name" value="Glycosyltransferase Family 2"/>
</dbReference>
<evidence type="ECO:0000313" key="6">
    <source>
        <dbReference type="EMBL" id="AAV43543.1"/>
    </source>
</evidence>
<dbReference type="KEGG" id="lac:LBA1731"/>
<dbReference type="eggNOG" id="COG1216">
    <property type="taxonomic scope" value="Bacteria"/>
</dbReference>
<dbReference type="InterPro" id="IPR001173">
    <property type="entry name" value="Glyco_trans_2-like"/>
</dbReference>
<dbReference type="AlphaFoldDB" id="Q5FID1"/>
<feature type="domain" description="Glycosyltransferase 2-like" evidence="5">
    <location>
        <begin position="7"/>
        <end position="169"/>
    </location>
</feature>
<dbReference type="CDD" id="cd04185">
    <property type="entry name" value="GT_2_like_b"/>
    <property type="match status" value="1"/>
</dbReference>
<evidence type="ECO:0000313" key="7">
    <source>
        <dbReference type="Proteomes" id="UP000006381"/>
    </source>
</evidence>